<dbReference type="Pfam" id="PF20613">
    <property type="entry name" value="HipA_2"/>
    <property type="match status" value="1"/>
</dbReference>
<dbReference type="InterPro" id="IPR046748">
    <property type="entry name" value="HipA_2"/>
</dbReference>
<dbReference type="RefSeq" id="WP_219766671.1">
    <property type="nucleotide sequence ID" value="NZ_JAHYBZ010000015.1"/>
</dbReference>
<dbReference type="EMBL" id="JAHYBZ010000015">
    <property type="protein sequence ID" value="MBW6401799.1"/>
    <property type="molecule type" value="Genomic_DNA"/>
</dbReference>
<organism evidence="2 3">
    <name type="scientific">Roseomonas alba</name>
    <dbReference type="NCBI Taxonomy" id="2846776"/>
    <lineage>
        <taxon>Bacteria</taxon>
        <taxon>Pseudomonadati</taxon>
        <taxon>Pseudomonadota</taxon>
        <taxon>Alphaproteobacteria</taxon>
        <taxon>Acetobacterales</taxon>
        <taxon>Roseomonadaceae</taxon>
        <taxon>Roseomonas</taxon>
    </lineage>
</organism>
<gene>
    <name evidence="2" type="ORF">KPL78_28385</name>
</gene>
<comment type="caution">
    <text evidence="2">The sequence shown here is derived from an EMBL/GenBank/DDBJ whole genome shotgun (WGS) entry which is preliminary data.</text>
</comment>
<proteinExistence type="predicted"/>
<keyword evidence="3" id="KW-1185">Reference proteome</keyword>
<feature type="domain" description="HipA-like kinase" evidence="1">
    <location>
        <begin position="3"/>
        <end position="120"/>
    </location>
</feature>
<evidence type="ECO:0000313" key="2">
    <source>
        <dbReference type="EMBL" id="MBW6401799.1"/>
    </source>
</evidence>
<reference evidence="2 3" key="1">
    <citation type="submission" date="2021-07" db="EMBL/GenBank/DDBJ databases">
        <authorList>
            <person name="So Y."/>
        </authorList>
    </citation>
    <scope>NUCLEOTIDE SEQUENCE [LARGE SCALE GENOMIC DNA]</scope>
    <source>
        <strain evidence="2 3">HJA6</strain>
    </source>
</reference>
<dbReference type="Proteomes" id="UP001196565">
    <property type="component" value="Unassembled WGS sequence"/>
</dbReference>
<protein>
    <recommendedName>
        <fullName evidence="1">HipA-like kinase domain-containing protein</fullName>
    </recommendedName>
</protein>
<sequence length="215" mass="23094">MHLAREAIAACLAGDLGLPVPQPFLVDLPPAWVAAVPDADIRAAMAASLPVAFGSRLAGPQFATWNPGIALRPEMMEAALGIFVFDAIIQNDDRREGNANCLVLGEHLRIIDHELAFAHRLIIGWKPPWQLGGLQGLANPGAHIFRDKLRRAALNFDPIRAAWAALSDGRIEGYASALPAEWASVAAEAAAAIRLIKDARDHIDGCLNEIKRVLA</sequence>
<evidence type="ECO:0000313" key="3">
    <source>
        <dbReference type="Proteomes" id="UP001196565"/>
    </source>
</evidence>
<name>A0ABS7AHL3_9PROT</name>
<accession>A0ABS7AHL3</accession>
<evidence type="ECO:0000259" key="1">
    <source>
        <dbReference type="Pfam" id="PF20613"/>
    </source>
</evidence>